<dbReference type="Proteomes" id="UP000828390">
    <property type="component" value="Unassembled WGS sequence"/>
</dbReference>
<keyword evidence="1" id="KW-0472">Membrane</keyword>
<gene>
    <name evidence="2" type="ORF">DPMN_049960</name>
</gene>
<sequence length="290" mass="33636">MSKGQYYQRSIFTEQSLSTVGWDNSYEAPSSYLNNENKIKRFITLEELKNLLNALKSLDYENVIETVRVRYKEYDKVLPKEFLLMVILVFINVVRVGYLDKESTSFYNDNTIELPICKVGRDKLYEASPSYINNDNNKGLLLTPMSIVNDILNEIRTCNARFGSLVYLLKKRLKAQSIISEDDMFAALTRVSYKMLTSDNVFPDIIRMFLHFPRLRQLEYDGKEVYYLLSAQFTHHQDYNVLGKNPNSNENKLNVLHSKLGFLHISGLKQQCDNYIQMTSLALSGKAIKQ</sequence>
<evidence type="ECO:0000313" key="2">
    <source>
        <dbReference type="EMBL" id="KAH3724150.1"/>
    </source>
</evidence>
<comment type="caution">
    <text evidence="2">The sequence shown here is derived from an EMBL/GenBank/DDBJ whole genome shotgun (WGS) entry which is preliminary data.</text>
</comment>
<name>A0A9D4HMM3_DREPO</name>
<dbReference type="AlphaFoldDB" id="A0A9D4HMM3"/>
<protein>
    <submittedName>
        <fullName evidence="2">Uncharacterized protein</fullName>
    </submittedName>
</protein>
<evidence type="ECO:0000256" key="1">
    <source>
        <dbReference type="SAM" id="Phobius"/>
    </source>
</evidence>
<organism evidence="2 3">
    <name type="scientific">Dreissena polymorpha</name>
    <name type="common">Zebra mussel</name>
    <name type="synonym">Mytilus polymorpha</name>
    <dbReference type="NCBI Taxonomy" id="45954"/>
    <lineage>
        <taxon>Eukaryota</taxon>
        <taxon>Metazoa</taxon>
        <taxon>Spiralia</taxon>
        <taxon>Lophotrochozoa</taxon>
        <taxon>Mollusca</taxon>
        <taxon>Bivalvia</taxon>
        <taxon>Autobranchia</taxon>
        <taxon>Heteroconchia</taxon>
        <taxon>Euheterodonta</taxon>
        <taxon>Imparidentia</taxon>
        <taxon>Neoheterodontei</taxon>
        <taxon>Myida</taxon>
        <taxon>Dreissenoidea</taxon>
        <taxon>Dreissenidae</taxon>
        <taxon>Dreissena</taxon>
    </lineage>
</organism>
<proteinExistence type="predicted"/>
<feature type="transmembrane region" description="Helical" evidence="1">
    <location>
        <begin position="82"/>
        <end position="99"/>
    </location>
</feature>
<reference evidence="2" key="2">
    <citation type="submission" date="2020-11" db="EMBL/GenBank/DDBJ databases">
        <authorList>
            <person name="McCartney M.A."/>
            <person name="Auch B."/>
            <person name="Kono T."/>
            <person name="Mallez S."/>
            <person name="Becker A."/>
            <person name="Gohl D.M."/>
            <person name="Silverstein K.A.T."/>
            <person name="Koren S."/>
            <person name="Bechman K.B."/>
            <person name="Herman A."/>
            <person name="Abrahante J.E."/>
            <person name="Garbe J."/>
        </authorList>
    </citation>
    <scope>NUCLEOTIDE SEQUENCE</scope>
    <source>
        <strain evidence="2">Duluth1</strain>
        <tissue evidence="2">Whole animal</tissue>
    </source>
</reference>
<keyword evidence="3" id="KW-1185">Reference proteome</keyword>
<dbReference type="EMBL" id="JAIWYP010000012">
    <property type="protein sequence ID" value="KAH3724150.1"/>
    <property type="molecule type" value="Genomic_DNA"/>
</dbReference>
<keyword evidence="1" id="KW-0812">Transmembrane</keyword>
<reference evidence="2" key="1">
    <citation type="journal article" date="2019" name="bioRxiv">
        <title>The Genome of the Zebra Mussel, Dreissena polymorpha: A Resource for Invasive Species Research.</title>
        <authorList>
            <person name="McCartney M.A."/>
            <person name="Auch B."/>
            <person name="Kono T."/>
            <person name="Mallez S."/>
            <person name="Zhang Y."/>
            <person name="Obille A."/>
            <person name="Becker A."/>
            <person name="Abrahante J.E."/>
            <person name="Garbe J."/>
            <person name="Badalamenti J.P."/>
            <person name="Herman A."/>
            <person name="Mangelson H."/>
            <person name="Liachko I."/>
            <person name="Sullivan S."/>
            <person name="Sone E.D."/>
            <person name="Koren S."/>
            <person name="Silverstein K.A.T."/>
            <person name="Beckman K.B."/>
            <person name="Gohl D.M."/>
        </authorList>
    </citation>
    <scope>NUCLEOTIDE SEQUENCE</scope>
    <source>
        <strain evidence="2">Duluth1</strain>
        <tissue evidence="2">Whole animal</tissue>
    </source>
</reference>
<keyword evidence="1" id="KW-1133">Transmembrane helix</keyword>
<accession>A0A9D4HMM3</accession>
<evidence type="ECO:0000313" key="3">
    <source>
        <dbReference type="Proteomes" id="UP000828390"/>
    </source>
</evidence>